<evidence type="ECO:0000259" key="2">
    <source>
        <dbReference type="Pfam" id="PF18893"/>
    </source>
</evidence>
<sequence>MNSLAIYLQNPYVIMGLVIWEMTWKGISLWVSARNNHKYWYAAILVVNSIGILPIVYLIIQRLKLRKNSPSLS</sequence>
<feature type="transmembrane region" description="Helical" evidence="1">
    <location>
        <begin position="39"/>
        <end position="60"/>
    </location>
</feature>
<name>A0A1F4W2H3_UNCKA</name>
<evidence type="ECO:0000313" key="4">
    <source>
        <dbReference type="Proteomes" id="UP000176614"/>
    </source>
</evidence>
<dbReference type="Proteomes" id="UP000176614">
    <property type="component" value="Unassembled WGS sequence"/>
</dbReference>
<protein>
    <recommendedName>
        <fullName evidence="2">DUF5652 domain-containing protein</fullName>
    </recommendedName>
</protein>
<keyword evidence="1" id="KW-0812">Transmembrane</keyword>
<keyword evidence="1" id="KW-0472">Membrane</keyword>
<evidence type="ECO:0000313" key="3">
    <source>
        <dbReference type="EMBL" id="OGC63607.1"/>
    </source>
</evidence>
<comment type="caution">
    <text evidence="3">The sequence shown here is derived from an EMBL/GenBank/DDBJ whole genome shotgun (WGS) entry which is preliminary data.</text>
</comment>
<reference evidence="3 4" key="1">
    <citation type="journal article" date="2016" name="Nat. Commun.">
        <title>Thousands of microbial genomes shed light on interconnected biogeochemical processes in an aquifer system.</title>
        <authorList>
            <person name="Anantharaman K."/>
            <person name="Brown C.T."/>
            <person name="Hug L.A."/>
            <person name="Sharon I."/>
            <person name="Castelle C.J."/>
            <person name="Probst A.J."/>
            <person name="Thomas B.C."/>
            <person name="Singh A."/>
            <person name="Wilkins M.J."/>
            <person name="Karaoz U."/>
            <person name="Brodie E.L."/>
            <person name="Williams K.H."/>
            <person name="Hubbard S.S."/>
            <person name="Banfield J.F."/>
        </authorList>
    </citation>
    <scope>NUCLEOTIDE SEQUENCE [LARGE SCALE GENOMIC DNA]</scope>
</reference>
<organism evidence="3 4">
    <name type="scientific">candidate division WWE3 bacterium RIFOXYA2_FULL_46_9</name>
    <dbReference type="NCBI Taxonomy" id="1802636"/>
    <lineage>
        <taxon>Bacteria</taxon>
        <taxon>Katanobacteria</taxon>
    </lineage>
</organism>
<dbReference type="Pfam" id="PF18893">
    <property type="entry name" value="DUF5652"/>
    <property type="match status" value="1"/>
</dbReference>
<feature type="transmembrane region" description="Helical" evidence="1">
    <location>
        <begin position="12"/>
        <end position="33"/>
    </location>
</feature>
<gene>
    <name evidence="3" type="ORF">A2264_04545</name>
</gene>
<dbReference type="EMBL" id="MEVT01000005">
    <property type="protein sequence ID" value="OGC63607.1"/>
    <property type="molecule type" value="Genomic_DNA"/>
</dbReference>
<feature type="domain" description="DUF5652" evidence="2">
    <location>
        <begin position="10"/>
        <end position="66"/>
    </location>
</feature>
<proteinExistence type="predicted"/>
<keyword evidence="1" id="KW-1133">Transmembrane helix</keyword>
<evidence type="ECO:0000256" key="1">
    <source>
        <dbReference type="SAM" id="Phobius"/>
    </source>
</evidence>
<dbReference type="InterPro" id="IPR043712">
    <property type="entry name" value="DUF5652"/>
</dbReference>
<dbReference type="AlphaFoldDB" id="A0A1F4W2H3"/>
<accession>A0A1F4W2H3</accession>